<keyword evidence="2" id="KW-1185">Reference proteome</keyword>
<evidence type="ECO:0000313" key="2">
    <source>
        <dbReference type="Proteomes" id="UP000518300"/>
    </source>
</evidence>
<gene>
    <name evidence="1" type="ORF">HG543_36580</name>
</gene>
<dbReference type="Proteomes" id="UP000518300">
    <property type="component" value="Unassembled WGS sequence"/>
</dbReference>
<dbReference type="Pfam" id="PF08856">
    <property type="entry name" value="DUF1826"/>
    <property type="match status" value="1"/>
</dbReference>
<dbReference type="AlphaFoldDB" id="A0A848LR02"/>
<comment type="caution">
    <text evidence="1">The sequence shown here is derived from an EMBL/GenBank/DDBJ whole genome shotgun (WGS) entry which is preliminary data.</text>
</comment>
<reference evidence="1 2" key="1">
    <citation type="submission" date="2020-04" db="EMBL/GenBank/DDBJ databases">
        <title>Draft genome of Pyxidicoccus fallax type strain.</title>
        <authorList>
            <person name="Whitworth D.E."/>
        </authorList>
    </citation>
    <scope>NUCLEOTIDE SEQUENCE [LARGE SCALE GENOMIC DNA]</scope>
    <source>
        <strain evidence="1 2">DSM 14698</strain>
    </source>
</reference>
<sequence>MPLAGPHSFVWSPEALTDIYREGVNLCVWRRGLDAGLSTWLARVMREHDVDLVTRVRGDSLDLGGSLRGLPRDAMFDAWLEDLRFLARLYADLLGAEELGVRLYTLSRDMCPRFHVDRVGVRLLCTYAGPATEWLENVHVVRGALGATGEVPRPGAPVRALERFDVALLKGEAWPGNAGNGAVHRSPAIAKDGGRRLLLSIDAL</sequence>
<proteinExistence type="predicted"/>
<protein>
    <submittedName>
        <fullName evidence="1">DUF1826 domain-containing protein</fullName>
    </submittedName>
</protein>
<evidence type="ECO:0000313" key="1">
    <source>
        <dbReference type="EMBL" id="NMO20338.1"/>
    </source>
</evidence>
<dbReference type="InterPro" id="IPR014955">
    <property type="entry name" value="DUF1826"/>
</dbReference>
<dbReference type="EMBL" id="JABBJJ010000238">
    <property type="protein sequence ID" value="NMO20338.1"/>
    <property type="molecule type" value="Genomic_DNA"/>
</dbReference>
<accession>A0A848LR02</accession>
<name>A0A848LR02_9BACT</name>
<organism evidence="1 2">
    <name type="scientific">Pyxidicoccus fallax</name>
    <dbReference type="NCBI Taxonomy" id="394095"/>
    <lineage>
        <taxon>Bacteria</taxon>
        <taxon>Pseudomonadati</taxon>
        <taxon>Myxococcota</taxon>
        <taxon>Myxococcia</taxon>
        <taxon>Myxococcales</taxon>
        <taxon>Cystobacterineae</taxon>
        <taxon>Myxococcaceae</taxon>
        <taxon>Pyxidicoccus</taxon>
    </lineage>
</organism>